<proteinExistence type="predicted"/>
<organism evidence="2 3">
    <name type="scientific">Streptosporangium canum</name>
    <dbReference type="NCBI Taxonomy" id="324952"/>
    <lineage>
        <taxon>Bacteria</taxon>
        <taxon>Bacillati</taxon>
        <taxon>Actinomycetota</taxon>
        <taxon>Actinomycetes</taxon>
        <taxon>Streptosporangiales</taxon>
        <taxon>Streptosporangiaceae</taxon>
        <taxon>Streptosporangium</taxon>
    </lineage>
</organism>
<dbReference type="Proteomes" id="UP000199111">
    <property type="component" value="Unassembled WGS sequence"/>
</dbReference>
<evidence type="ECO:0000313" key="3">
    <source>
        <dbReference type="Proteomes" id="UP000199111"/>
    </source>
</evidence>
<protein>
    <submittedName>
        <fullName evidence="2">Uncharacterized protein</fullName>
    </submittedName>
</protein>
<accession>A0A1I3LK39</accession>
<sequence>MGYRKSQALTAHSHRRRPLKEARSMDLDVLAGARMRVITGDTPRHAPLPQTLTA</sequence>
<keyword evidence="3" id="KW-1185">Reference proteome</keyword>
<evidence type="ECO:0000256" key="1">
    <source>
        <dbReference type="SAM" id="MobiDB-lite"/>
    </source>
</evidence>
<evidence type="ECO:0000313" key="2">
    <source>
        <dbReference type="EMBL" id="SFI85104.1"/>
    </source>
</evidence>
<feature type="region of interest" description="Disordered" evidence="1">
    <location>
        <begin position="1"/>
        <end position="23"/>
    </location>
</feature>
<gene>
    <name evidence="2" type="ORF">SAMN05216275_105180</name>
</gene>
<dbReference type="AlphaFoldDB" id="A0A1I3LK39"/>
<name>A0A1I3LK39_9ACTN</name>
<reference evidence="3" key="1">
    <citation type="submission" date="2016-10" db="EMBL/GenBank/DDBJ databases">
        <authorList>
            <person name="Varghese N."/>
            <person name="Submissions S."/>
        </authorList>
    </citation>
    <scope>NUCLEOTIDE SEQUENCE [LARGE SCALE GENOMIC DNA]</scope>
    <source>
        <strain evidence="3">CGMCC 4.2126</strain>
    </source>
</reference>
<dbReference type="EMBL" id="FOQY01000005">
    <property type="protein sequence ID" value="SFI85104.1"/>
    <property type="molecule type" value="Genomic_DNA"/>
</dbReference>